<evidence type="ECO:0000313" key="3">
    <source>
        <dbReference type="EMBL" id="KAB8037700.1"/>
    </source>
</evidence>
<feature type="domain" description="FecR protein" evidence="2">
    <location>
        <begin position="66"/>
        <end position="172"/>
    </location>
</feature>
<feature type="region of interest" description="Disordered" evidence="1">
    <location>
        <begin position="220"/>
        <end position="251"/>
    </location>
</feature>
<dbReference type="EMBL" id="WFLM01000004">
    <property type="protein sequence ID" value="KAB8037700.1"/>
    <property type="molecule type" value="Genomic_DNA"/>
</dbReference>
<sequence>MELKLLKNKSIIKIILIFILTSFNILKAFSQEEEVGKIDNIIGKAEVFKGKETVELKKGDLVHPSDTIRTKENALVKIIFFDGADIILYENSELNIKEYKVDLESDQKSLKSIFENIKGKIRFFVKPDKNINNDVKYKTSNAVMGVRGTGGFIVAPENATETQLVVTTGKVELSNPSTPEVVQEVKENQWGKIEGDKPPPPPEPVTPELIAALKVTLPEGFDNPQPAVDEEKEEENESKSSTPDPIVPVEGKNEESEYFRIGPMASFGFFQFFSIGAEARLFHFLGISASYGGISNFNLKNYPSLEDRINHNNNNTPIQDTSGNIQHLEGRVVIYPFFGSLFIGTAFGFRHLQATVDGCEYISQFGNDNSCVPLRAHLTVDTVYFAPQIGWMAVFDNGFTLGTELGVQIPVTSGNENFWSEILTTDQKQYSLVANSYAYQDFQRQIRDNFGDYFRSKTLPFWNIIKIGWMF</sequence>
<evidence type="ECO:0000313" key="4">
    <source>
        <dbReference type="Proteomes" id="UP000437748"/>
    </source>
</evidence>
<protein>
    <recommendedName>
        <fullName evidence="2">FecR protein domain-containing protein</fullName>
    </recommendedName>
</protein>
<proteinExistence type="predicted"/>
<gene>
    <name evidence="3" type="ORF">GCL60_11030</name>
</gene>
<organism evidence="3 4">
    <name type="scientific">Silvanigrella paludirubra</name>
    <dbReference type="NCBI Taxonomy" id="2499159"/>
    <lineage>
        <taxon>Bacteria</taxon>
        <taxon>Pseudomonadati</taxon>
        <taxon>Bdellovibrionota</taxon>
        <taxon>Oligoflexia</taxon>
        <taxon>Silvanigrellales</taxon>
        <taxon>Silvanigrellaceae</taxon>
        <taxon>Silvanigrella</taxon>
    </lineage>
</organism>
<evidence type="ECO:0000259" key="2">
    <source>
        <dbReference type="Pfam" id="PF04773"/>
    </source>
</evidence>
<evidence type="ECO:0000256" key="1">
    <source>
        <dbReference type="SAM" id="MobiDB-lite"/>
    </source>
</evidence>
<dbReference type="Gene3D" id="2.60.120.1440">
    <property type="match status" value="1"/>
</dbReference>
<dbReference type="AlphaFoldDB" id="A0A6N6VQL6"/>
<dbReference type="Proteomes" id="UP000437748">
    <property type="component" value="Unassembled WGS sequence"/>
</dbReference>
<keyword evidence="4" id="KW-1185">Reference proteome</keyword>
<dbReference type="Pfam" id="PF04773">
    <property type="entry name" value="FecR"/>
    <property type="match status" value="1"/>
</dbReference>
<reference evidence="3 4" key="1">
    <citation type="submission" date="2019-10" db="EMBL/GenBank/DDBJ databases">
        <title>New species of Slilvanegrellaceae.</title>
        <authorList>
            <person name="Pitt A."/>
            <person name="Hahn M.W."/>
        </authorList>
    </citation>
    <scope>NUCLEOTIDE SEQUENCE [LARGE SCALE GENOMIC DNA]</scope>
    <source>
        <strain evidence="3 4">SP-Ram-0.45-NSY-1</strain>
    </source>
</reference>
<accession>A0A6N6VQL6</accession>
<comment type="caution">
    <text evidence="3">The sequence shown here is derived from an EMBL/GenBank/DDBJ whole genome shotgun (WGS) entry which is preliminary data.</text>
</comment>
<name>A0A6N6VQL6_9BACT</name>
<dbReference type="InterPro" id="IPR006860">
    <property type="entry name" value="FecR"/>
</dbReference>
<dbReference type="PANTHER" id="PTHR38731">
    <property type="entry name" value="LIPL45-RELATED LIPOPROTEIN-RELATED"/>
    <property type="match status" value="1"/>
</dbReference>